<dbReference type="Pfam" id="PF00572">
    <property type="entry name" value="Ribosomal_L13"/>
    <property type="match status" value="1"/>
</dbReference>
<evidence type="ECO:0000256" key="4">
    <source>
        <dbReference type="HAMAP-Rule" id="MF_01366"/>
    </source>
</evidence>
<dbReference type="GO" id="GO:0006412">
    <property type="term" value="P:translation"/>
    <property type="evidence" value="ECO:0007669"/>
    <property type="project" value="UniProtKB-UniRule"/>
</dbReference>
<dbReference type="GO" id="GO:0003735">
    <property type="term" value="F:structural constituent of ribosome"/>
    <property type="evidence" value="ECO:0007669"/>
    <property type="project" value="InterPro"/>
</dbReference>
<dbReference type="NCBIfam" id="TIGR01066">
    <property type="entry name" value="rplM_bact"/>
    <property type="match status" value="1"/>
</dbReference>
<accession>A0A1G1XVR5</accession>
<comment type="similarity">
    <text evidence="1 4">Belongs to the universal ribosomal protein uL13 family.</text>
</comment>
<dbReference type="CDD" id="cd00392">
    <property type="entry name" value="Ribosomal_L13"/>
    <property type="match status" value="1"/>
</dbReference>
<dbReference type="GO" id="GO:0017148">
    <property type="term" value="P:negative regulation of translation"/>
    <property type="evidence" value="ECO:0007669"/>
    <property type="project" value="TreeGrafter"/>
</dbReference>
<evidence type="ECO:0000256" key="3">
    <source>
        <dbReference type="ARBA" id="ARBA00023274"/>
    </source>
</evidence>
<dbReference type="SUPFAM" id="SSF52161">
    <property type="entry name" value="Ribosomal protein L13"/>
    <property type="match status" value="1"/>
</dbReference>
<protein>
    <recommendedName>
        <fullName evidence="4">Large ribosomal subunit protein uL13</fullName>
    </recommendedName>
</protein>
<comment type="caution">
    <text evidence="5">The sequence shown here is derived from an EMBL/GenBank/DDBJ whole genome shotgun (WGS) entry which is preliminary data.</text>
</comment>
<dbReference type="AlphaFoldDB" id="A0A1G1XVR5"/>
<evidence type="ECO:0000256" key="1">
    <source>
        <dbReference type="ARBA" id="ARBA00006227"/>
    </source>
</evidence>
<keyword evidence="3 4" id="KW-0687">Ribonucleoprotein</keyword>
<dbReference type="EMBL" id="MHIB01000031">
    <property type="protein sequence ID" value="OGY43680.1"/>
    <property type="molecule type" value="Genomic_DNA"/>
</dbReference>
<dbReference type="PANTHER" id="PTHR11545">
    <property type="entry name" value="RIBOSOMAL PROTEIN L13"/>
    <property type="match status" value="1"/>
</dbReference>
<sequence>MIKLERKIHKIDATKQILGRLASQIAKILMGKNKPQYQPNLDLGDFVHIVNAANIITSGKKLSQKKYFHFSGYPGGLKEKKMSEVMAKNPADALKRAVWNMLPKNKTRVKMFKRLIIKN</sequence>
<dbReference type="GO" id="GO:1990904">
    <property type="term" value="C:ribonucleoprotein complex"/>
    <property type="evidence" value="ECO:0007669"/>
    <property type="project" value="UniProtKB-KW"/>
</dbReference>
<dbReference type="InterPro" id="IPR005823">
    <property type="entry name" value="Ribosomal_uL13_bac-type"/>
</dbReference>
<evidence type="ECO:0000256" key="2">
    <source>
        <dbReference type="ARBA" id="ARBA00022980"/>
    </source>
</evidence>
<dbReference type="PANTHER" id="PTHR11545:SF2">
    <property type="entry name" value="LARGE RIBOSOMAL SUBUNIT PROTEIN UL13M"/>
    <property type="match status" value="1"/>
</dbReference>
<evidence type="ECO:0000313" key="6">
    <source>
        <dbReference type="Proteomes" id="UP000178930"/>
    </source>
</evidence>
<dbReference type="STRING" id="1797532.A2729_03240"/>
<evidence type="ECO:0000313" key="5">
    <source>
        <dbReference type="EMBL" id="OGY43680.1"/>
    </source>
</evidence>
<keyword evidence="2 4" id="KW-0689">Ribosomal protein</keyword>
<dbReference type="Gene3D" id="3.90.1180.10">
    <property type="entry name" value="Ribosomal protein L13"/>
    <property type="match status" value="1"/>
</dbReference>
<dbReference type="InterPro" id="IPR036899">
    <property type="entry name" value="Ribosomal_uL13_sf"/>
</dbReference>
<dbReference type="HAMAP" id="MF_01366">
    <property type="entry name" value="Ribosomal_uL13"/>
    <property type="match status" value="1"/>
</dbReference>
<name>A0A1G1XVR5_9BACT</name>
<comment type="subunit">
    <text evidence="4">Part of the 50S ribosomal subunit.</text>
</comment>
<dbReference type="PIRSF" id="PIRSF002181">
    <property type="entry name" value="Ribosomal_L13"/>
    <property type="match status" value="1"/>
</dbReference>
<dbReference type="GO" id="GO:0003729">
    <property type="term" value="F:mRNA binding"/>
    <property type="evidence" value="ECO:0007669"/>
    <property type="project" value="TreeGrafter"/>
</dbReference>
<gene>
    <name evidence="4" type="primary">rplM</name>
    <name evidence="5" type="ORF">A2729_03240</name>
</gene>
<organism evidence="5 6">
    <name type="scientific">Candidatus Buchananbacteria bacterium RIFCSPHIGHO2_01_FULL_39_14</name>
    <dbReference type="NCBI Taxonomy" id="1797532"/>
    <lineage>
        <taxon>Bacteria</taxon>
        <taxon>Candidatus Buchananiibacteriota</taxon>
    </lineage>
</organism>
<comment type="function">
    <text evidence="4">This protein is one of the early assembly proteins of the 50S ribosomal subunit, although it is not seen to bind rRNA by itself. It is important during the early stages of 50S assembly.</text>
</comment>
<dbReference type="InterPro" id="IPR005822">
    <property type="entry name" value="Ribosomal_uL13"/>
</dbReference>
<proteinExistence type="inferred from homology"/>
<dbReference type="Proteomes" id="UP000178930">
    <property type="component" value="Unassembled WGS sequence"/>
</dbReference>
<reference evidence="5 6" key="1">
    <citation type="journal article" date="2016" name="Nat. Commun.">
        <title>Thousands of microbial genomes shed light on interconnected biogeochemical processes in an aquifer system.</title>
        <authorList>
            <person name="Anantharaman K."/>
            <person name="Brown C.T."/>
            <person name="Hug L.A."/>
            <person name="Sharon I."/>
            <person name="Castelle C.J."/>
            <person name="Probst A.J."/>
            <person name="Thomas B.C."/>
            <person name="Singh A."/>
            <person name="Wilkins M.J."/>
            <person name="Karaoz U."/>
            <person name="Brodie E.L."/>
            <person name="Williams K.H."/>
            <person name="Hubbard S.S."/>
            <person name="Banfield J.F."/>
        </authorList>
    </citation>
    <scope>NUCLEOTIDE SEQUENCE [LARGE SCALE GENOMIC DNA]</scope>
</reference>
<dbReference type="GO" id="GO:0005840">
    <property type="term" value="C:ribosome"/>
    <property type="evidence" value="ECO:0007669"/>
    <property type="project" value="UniProtKB-KW"/>
</dbReference>